<dbReference type="InterPro" id="IPR014476">
    <property type="entry name" value="AHL15-29"/>
</dbReference>
<evidence type="ECO:0000256" key="4">
    <source>
        <dbReference type="ARBA" id="ARBA00023242"/>
    </source>
</evidence>
<accession>A0A6J1DII4</accession>
<keyword evidence="2 5" id="KW-0238">DNA-binding</keyword>
<dbReference type="GO" id="GO:0003700">
    <property type="term" value="F:DNA-binding transcription factor activity"/>
    <property type="evidence" value="ECO:0007669"/>
    <property type="project" value="TreeGrafter"/>
</dbReference>
<dbReference type="Proteomes" id="UP000504603">
    <property type="component" value="Unplaced"/>
</dbReference>
<dbReference type="PROSITE" id="PS51742">
    <property type="entry name" value="PPC"/>
    <property type="match status" value="1"/>
</dbReference>
<keyword evidence="8" id="KW-1185">Reference proteome</keyword>
<evidence type="ECO:0000313" key="9">
    <source>
        <dbReference type="RefSeq" id="XP_022153254.1"/>
    </source>
</evidence>
<feature type="compositionally biased region" description="Basic and acidic residues" evidence="6">
    <location>
        <begin position="22"/>
        <end position="34"/>
    </location>
</feature>
<dbReference type="PIRSF" id="PIRSF016021">
    <property type="entry name" value="ESCAROLA"/>
    <property type="match status" value="1"/>
</dbReference>
<dbReference type="Gene3D" id="3.30.1330.80">
    <property type="entry name" value="Hypothetical protein, similar to alpha- acetolactate decarboxylase, domain 2"/>
    <property type="match status" value="1"/>
</dbReference>
<feature type="domain" description="PPC" evidence="7">
    <location>
        <begin position="70"/>
        <end position="214"/>
    </location>
</feature>
<feature type="region of interest" description="Disordered" evidence="6">
    <location>
        <begin position="1"/>
        <end position="67"/>
    </location>
</feature>
<organism evidence="8 9">
    <name type="scientific">Momordica charantia</name>
    <name type="common">Bitter gourd</name>
    <name type="synonym">Balsam pear</name>
    <dbReference type="NCBI Taxonomy" id="3673"/>
    <lineage>
        <taxon>Eukaryota</taxon>
        <taxon>Viridiplantae</taxon>
        <taxon>Streptophyta</taxon>
        <taxon>Embryophyta</taxon>
        <taxon>Tracheophyta</taxon>
        <taxon>Spermatophyta</taxon>
        <taxon>Magnoliopsida</taxon>
        <taxon>eudicotyledons</taxon>
        <taxon>Gunneridae</taxon>
        <taxon>Pentapetalae</taxon>
        <taxon>rosids</taxon>
        <taxon>fabids</taxon>
        <taxon>Cucurbitales</taxon>
        <taxon>Cucurbitaceae</taxon>
        <taxon>Momordiceae</taxon>
        <taxon>Momordica</taxon>
    </lineage>
</organism>
<dbReference type="GO" id="GO:0005634">
    <property type="term" value="C:nucleus"/>
    <property type="evidence" value="ECO:0007669"/>
    <property type="project" value="UniProtKB-SubCell"/>
</dbReference>
<keyword evidence="1 5" id="KW-0805">Transcription regulation</keyword>
<dbReference type="OrthoDB" id="1911285at2759"/>
<dbReference type="CDD" id="cd11378">
    <property type="entry name" value="DUF296"/>
    <property type="match status" value="1"/>
</dbReference>
<comment type="function">
    <text evidence="5">Transcription factor that specifically binds AT-rich DNA sequences related to the nuclear matrix attachment regions (MARs).</text>
</comment>
<dbReference type="GO" id="GO:0003680">
    <property type="term" value="F:minor groove of adenine-thymine-rich DNA binding"/>
    <property type="evidence" value="ECO:0007669"/>
    <property type="project" value="UniProtKB-UniRule"/>
</dbReference>
<reference evidence="9" key="1">
    <citation type="submission" date="2025-08" db="UniProtKB">
        <authorList>
            <consortium name="RefSeq"/>
        </authorList>
    </citation>
    <scope>IDENTIFICATION</scope>
    <source>
        <strain evidence="9">OHB3-1</strain>
    </source>
</reference>
<keyword evidence="4 5" id="KW-0539">Nucleus</keyword>
<evidence type="ECO:0000256" key="1">
    <source>
        <dbReference type="ARBA" id="ARBA00023015"/>
    </source>
</evidence>
<dbReference type="KEGG" id="mcha:111020791"/>
<dbReference type="SUPFAM" id="SSF117856">
    <property type="entry name" value="AF0104/ALDC/Ptd012-like"/>
    <property type="match status" value="1"/>
</dbReference>
<protein>
    <recommendedName>
        <fullName evidence="5">AT-hook motif nuclear-localized protein</fullName>
    </recommendedName>
</protein>
<evidence type="ECO:0000313" key="8">
    <source>
        <dbReference type="Proteomes" id="UP000504603"/>
    </source>
</evidence>
<gene>
    <name evidence="9" type="primary">LOC111020791</name>
</gene>
<comment type="subcellular location">
    <subcellularLocation>
        <location evidence="5">Nucleus</location>
    </subcellularLocation>
</comment>
<name>A0A6J1DII4_MOMCH</name>
<dbReference type="GeneID" id="111020791"/>
<sequence length="245" mass="25241">MAEYGGGISLSQQPPSSDESSDEHSPLRTAERSKKVAAAETGTGTGKKPRGRPPGSKNKPKPPIVITKEEGGMKPVVIEISAGNDVVETLLHFARKRHVGLSVLSGSGSVSNVTLRHPMSHSLSLHGPFSLVSLSGSFLHNTTSSPSPSPSPSFGICLAGAQGQVFGGIIGGKVTAASLVVVVAATFINPVFHRLPSDTADEMVETGKPGTDESATAATPMSVCVYNAASPDQAMPWGPNSRSSY</sequence>
<dbReference type="PANTHER" id="PTHR31100:SF63">
    <property type="entry name" value="AT-HOOK MOTIF NUCLEAR-LOCALIZED PROTEIN"/>
    <property type="match status" value="1"/>
</dbReference>
<proteinExistence type="predicted"/>
<dbReference type="AlphaFoldDB" id="A0A6J1DII4"/>
<evidence type="ECO:0000256" key="3">
    <source>
        <dbReference type="ARBA" id="ARBA00023163"/>
    </source>
</evidence>
<dbReference type="RefSeq" id="XP_022153254.1">
    <property type="nucleotide sequence ID" value="XM_022297562.1"/>
</dbReference>
<dbReference type="PANTHER" id="PTHR31100">
    <property type="entry name" value="AT-HOOK MOTIF NUCLEAR-LOCALIZED PROTEIN 15"/>
    <property type="match status" value="1"/>
</dbReference>
<evidence type="ECO:0000259" key="7">
    <source>
        <dbReference type="PROSITE" id="PS51742"/>
    </source>
</evidence>
<keyword evidence="3 5" id="KW-0804">Transcription</keyword>
<feature type="compositionally biased region" description="Low complexity" evidence="6">
    <location>
        <begin position="9"/>
        <end position="18"/>
    </location>
</feature>
<dbReference type="Pfam" id="PF03479">
    <property type="entry name" value="PCC"/>
    <property type="match status" value="1"/>
</dbReference>
<evidence type="ECO:0000256" key="6">
    <source>
        <dbReference type="SAM" id="MobiDB-lite"/>
    </source>
</evidence>
<evidence type="ECO:0000256" key="5">
    <source>
        <dbReference type="PIRNR" id="PIRNR016021"/>
    </source>
</evidence>
<dbReference type="InterPro" id="IPR005175">
    <property type="entry name" value="PPC_dom"/>
</dbReference>
<evidence type="ECO:0000256" key="2">
    <source>
        <dbReference type="ARBA" id="ARBA00023125"/>
    </source>
</evidence>